<dbReference type="AlphaFoldDB" id="H0UL21"/>
<dbReference type="GO" id="GO:0016791">
    <property type="term" value="F:phosphatase activity"/>
    <property type="evidence" value="ECO:0007669"/>
    <property type="project" value="TreeGrafter"/>
</dbReference>
<dbReference type="EMBL" id="CM001376">
    <property type="protein sequence ID" value="EHM13380.1"/>
    <property type="molecule type" value="Genomic_DNA"/>
</dbReference>
<dbReference type="STRING" id="885272.JonanDRAFT_1008"/>
<protein>
    <submittedName>
        <fullName evidence="2">Fructose-2,6-bisphosphatase</fullName>
    </submittedName>
</protein>
<feature type="binding site" evidence="1">
    <location>
        <begin position="13"/>
        <end position="20"/>
    </location>
    <ligand>
        <name>substrate</name>
    </ligand>
</feature>
<sequence>MTDQTRTLIFLIRHGQSDGNREGRFRGRHDFPLDETGLRQAEEAAAALKNAPIQAVYSSPLVRAVSTAEPIARALGLGVELVPGLTNISLGSWEGVKKDEIARRFPELWHLWLTDPESLAEPGMETLQQAGRRAKKALDELVRRHAEGAFAVVSHRSVIKPMLAECLGIGRPSFWRLAVDAASISLLAHEPDRGYMLLFLNRTNHLTKTEIDWN</sequence>
<gene>
    <name evidence="2" type="ORF">JonanDRAFT_1008</name>
</gene>
<dbReference type="Gene3D" id="3.40.50.1240">
    <property type="entry name" value="Phosphoglycerate mutase-like"/>
    <property type="match status" value="1"/>
</dbReference>
<evidence type="ECO:0000313" key="2">
    <source>
        <dbReference type="EMBL" id="EHM13380.1"/>
    </source>
</evidence>
<dbReference type="SUPFAM" id="SSF53254">
    <property type="entry name" value="Phosphoglycerate mutase-like"/>
    <property type="match status" value="1"/>
</dbReference>
<dbReference type="Pfam" id="PF00300">
    <property type="entry name" value="His_Phos_1"/>
    <property type="match status" value="1"/>
</dbReference>
<dbReference type="eggNOG" id="COG0406">
    <property type="taxonomic scope" value="Bacteria"/>
</dbReference>
<dbReference type="InterPro" id="IPR013078">
    <property type="entry name" value="His_Pase_superF_clade-1"/>
</dbReference>
<evidence type="ECO:0000313" key="3">
    <source>
        <dbReference type="Proteomes" id="UP000003806"/>
    </source>
</evidence>
<dbReference type="InterPro" id="IPR029033">
    <property type="entry name" value="His_PPase_superfam"/>
</dbReference>
<dbReference type="RefSeq" id="WP_008523027.1">
    <property type="nucleotide sequence ID" value="NZ_CM001376.1"/>
</dbReference>
<name>H0UL21_9BACT</name>
<accession>H0UL21</accession>
<dbReference type="Proteomes" id="UP000003806">
    <property type="component" value="Chromosome"/>
</dbReference>
<dbReference type="HOGENOM" id="CLU_033323_8_4_0"/>
<dbReference type="InterPro" id="IPR001345">
    <property type="entry name" value="PG/BPGM_mutase_AS"/>
</dbReference>
<organism evidence="2 3">
    <name type="scientific">Jonquetella anthropi DSM 22815</name>
    <dbReference type="NCBI Taxonomy" id="885272"/>
    <lineage>
        <taxon>Bacteria</taxon>
        <taxon>Thermotogati</taxon>
        <taxon>Synergistota</taxon>
        <taxon>Synergistia</taxon>
        <taxon>Synergistales</taxon>
        <taxon>Dethiosulfovibrionaceae</taxon>
        <taxon>Jonquetella</taxon>
    </lineage>
</organism>
<keyword evidence="3" id="KW-1185">Reference proteome</keyword>
<dbReference type="CDD" id="cd07067">
    <property type="entry name" value="HP_PGM_like"/>
    <property type="match status" value="1"/>
</dbReference>
<dbReference type="OrthoDB" id="9782128at2"/>
<dbReference type="SMART" id="SM00855">
    <property type="entry name" value="PGAM"/>
    <property type="match status" value="1"/>
</dbReference>
<dbReference type="PROSITE" id="PS00175">
    <property type="entry name" value="PG_MUTASE"/>
    <property type="match status" value="1"/>
</dbReference>
<proteinExistence type="predicted"/>
<dbReference type="PANTHER" id="PTHR48100">
    <property type="entry name" value="BROAD-SPECIFICITY PHOSPHATASE YOR283W-RELATED"/>
    <property type="match status" value="1"/>
</dbReference>
<feature type="binding site" evidence="1">
    <location>
        <position position="98"/>
    </location>
    <ligand>
        <name>substrate</name>
    </ligand>
</feature>
<evidence type="ECO:0000256" key="1">
    <source>
        <dbReference type="PIRSR" id="PIRSR613078-2"/>
    </source>
</evidence>
<dbReference type="InterPro" id="IPR050275">
    <property type="entry name" value="PGM_Phosphatase"/>
</dbReference>
<reference evidence="2 3" key="1">
    <citation type="submission" date="2011-11" db="EMBL/GenBank/DDBJ databases">
        <title>The Noncontiguous Finished genome of Jonquetella anthropi DSM 22815.</title>
        <authorList>
            <consortium name="US DOE Joint Genome Institute (JGI-PGF)"/>
            <person name="Lucas S."/>
            <person name="Copeland A."/>
            <person name="Lapidus A."/>
            <person name="Glavina del Rio T."/>
            <person name="Dalin E."/>
            <person name="Tice H."/>
            <person name="Bruce D."/>
            <person name="Goodwin L."/>
            <person name="Pitluck S."/>
            <person name="Peters L."/>
            <person name="Mikhailova N."/>
            <person name="Held B."/>
            <person name="Kyrpides N."/>
            <person name="Mavromatis K."/>
            <person name="Ivanova N."/>
            <person name="Markowitz V."/>
            <person name="Cheng J.-F."/>
            <person name="Hugenholtz P."/>
            <person name="Woyke T."/>
            <person name="Wu D."/>
            <person name="Gronow S."/>
            <person name="Wellnitz S."/>
            <person name="Brambilla E."/>
            <person name="Klenk H.-P."/>
            <person name="Eisen J.A."/>
        </authorList>
    </citation>
    <scope>NUCLEOTIDE SEQUENCE [LARGE SCALE GENOMIC DNA]</scope>
    <source>
        <strain evidence="2 3">DSM 22815</strain>
    </source>
</reference>
<feature type="binding site" evidence="1">
    <location>
        <position position="63"/>
    </location>
    <ligand>
        <name>substrate</name>
    </ligand>
</feature>